<evidence type="ECO:0000256" key="6">
    <source>
        <dbReference type="SAM" id="MobiDB-lite"/>
    </source>
</evidence>
<evidence type="ECO:0000256" key="2">
    <source>
        <dbReference type="ARBA" id="ARBA00022490"/>
    </source>
</evidence>
<dbReference type="HAMAP" id="MF_00822">
    <property type="entry name" value="UreE"/>
    <property type="match status" value="1"/>
</dbReference>
<evidence type="ECO:0000256" key="4">
    <source>
        <dbReference type="ARBA" id="ARBA00023186"/>
    </source>
</evidence>
<dbReference type="SUPFAM" id="SSF69287">
    <property type="entry name" value="Urease metallochaperone UreE, N-terminal domain"/>
    <property type="match status" value="1"/>
</dbReference>
<keyword evidence="9" id="KW-1185">Reference proteome</keyword>
<protein>
    <recommendedName>
        <fullName evidence="5">Urease accessory protein UreE</fullName>
    </recommendedName>
</protein>
<sequence>MLEATELLRSPTRPGAPAPGPLATLTLSFDQRRKSRYRTRTDCGLDLGWFLPRGIVLAEGDRLLCSDGMHIQIKAADEEISEIHCDNALLVSRAAYHLGNRHVPLDIAEGRLRYQRDSVLDDMLAGLGLEVRHTQAPFNPENGAYHGHGGHGHVASDDSRHEHSHAGAAHDHSHGQH</sequence>
<dbReference type="InterPro" id="IPR012406">
    <property type="entry name" value="UreE"/>
</dbReference>
<evidence type="ECO:0000256" key="5">
    <source>
        <dbReference type="HAMAP-Rule" id="MF_00822"/>
    </source>
</evidence>
<evidence type="ECO:0000256" key="3">
    <source>
        <dbReference type="ARBA" id="ARBA00022596"/>
    </source>
</evidence>
<dbReference type="Gene3D" id="2.60.260.20">
    <property type="entry name" value="Urease metallochaperone UreE, N-terminal domain"/>
    <property type="match status" value="1"/>
</dbReference>
<dbReference type="GO" id="GO:0005737">
    <property type="term" value="C:cytoplasm"/>
    <property type="evidence" value="ECO:0007669"/>
    <property type="project" value="UniProtKB-SubCell"/>
</dbReference>
<dbReference type="InterPro" id="IPR036118">
    <property type="entry name" value="UreE_N_sf"/>
</dbReference>
<dbReference type="InterPro" id="IPR007864">
    <property type="entry name" value="UreE_C_dom"/>
</dbReference>
<dbReference type="EMBL" id="SLWX01000001">
    <property type="protein sequence ID" value="TCO78236.1"/>
    <property type="molecule type" value="Genomic_DNA"/>
</dbReference>
<comment type="function">
    <text evidence="5">Involved in urease metallocenter assembly. Binds nickel. Probably functions as a nickel donor during metallocenter assembly.</text>
</comment>
<comment type="caution">
    <text evidence="8">The sequence shown here is derived from an EMBL/GenBank/DDBJ whole genome shotgun (WGS) entry which is preliminary data.</text>
</comment>
<dbReference type="CDD" id="cd00571">
    <property type="entry name" value="UreE"/>
    <property type="match status" value="1"/>
</dbReference>
<dbReference type="Proteomes" id="UP000294980">
    <property type="component" value="Unassembled WGS sequence"/>
</dbReference>
<dbReference type="GO" id="GO:0006457">
    <property type="term" value="P:protein folding"/>
    <property type="evidence" value="ECO:0007669"/>
    <property type="project" value="InterPro"/>
</dbReference>
<dbReference type="InterPro" id="IPR004029">
    <property type="entry name" value="UreE_N"/>
</dbReference>
<evidence type="ECO:0000313" key="9">
    <source>
        <dbReference type="Proteomes" id="UP000294980"/>
    </source>
</evidence>
<dbReference type="GO" id="GO:0051082">
    <property type="term" value="F:unfolded protein binding"/>
    <property type="evidence" value="ECO:0007669"/>
    <property type="project" value="UniProtKB-UniRule"/>
</dbReference>
<evidence type="ECO:0000259" key="7">
    <source>
        <dbReference type="SMART" id="SM00988"/>
    </source>
</evidence>
<dbReference type="Pfam" id="PF02814">
    <property type="entry name" value="UreE_N"/>
    <property type="match status" value="1"/>
</dbReference>
<feature type="domain" description="UreE urease accessory N-terminal" evidence="7">
    <location>
        <begin position="7"/>
        <end position="71"/>
    </location>
</feature>
<dbReference type="GO" id="GO:0019627">
    <property type="term" value="P:urea metabolic process"/>
    <property type="evidence" value="ECO:0007669"/>
    <property type="project" value="InterPro"/>
</dbReference>
<name>A0A4R2L372_9GAMM</name>
<dbReference type="OrthoDB" id="5421304at2"/>
<evidence type="ECO:0000313" key="8">
    <source>
        <dbReference type="EMBL" id="TCO78236.1"/>
    </source>
</evidence>
<evidence type="ECO:0000256" key="1">
    <source>
        <dbReference type="ARBA" id="ARBA00004496"/>
    </source>
</evidence>
<comment type="similarity">
    <text evidence="5">Belongs to the UreE family.</text>
</comment>
<dbReference type="PIRSF" id="PIRSF036402">
    <property type="entry name" value="Ureas_acces_UreE"/>
    <property type="match status" value="1"/>
</dbReference>
<dbReference type="SUPFAM" id="SSF69737">
    <property type="entry name" value="Urease metallochaperone UreE, C-terminal domain"/>
    <property type="match status" value="1"/>
</dbReference>
<dbReference type="Gene3D" id="3.30.70.790">
    <property type="entry name" value="UreE, C-terminal domain"/>
    <property type="match status" value="1"/>
</dbReference>
<keyword evidence="4 5" id="KW-0143">Chaperone</keyword>
<proteinExistence type="inferred from homology"/>
<organism evidence="8 9">
    <name type="scientific">Chromatocurvus halotolerans</name>
    <dbReference type="NCBI Taxonomy" id="1132028"/>
    <lineage>
        <taxon>Bacteria</taxon>
        <taxon>Pseudomonadati</taxon>
        <taxon>Pseudomonadota</taxon>
        <taxon>Gammaproteobacteria</taxon>
        <taxon>Cellvibrionales</taxon>
        <taxon>Halieaceae</taxon>
        <taxon>Chromatocurvus</taxon>
    </lineage>
</organism>
<feature type="region of interest" description="Disordered" evidence="6">
    <location>
        <begin position="138"/>
        <end position="177"/>
    </location>
</feature>
<dbReference type="Pfam" id="PF05194">
    <property type="entry name" value="UreE_C"/>
    <property type="match status" value="1"/>
</dbReference>
<feature type="region of interest" description="Disordered" evidence="6">
    <location>
        <begin position="1"/>
        <end position="23"/>
    </location>
</feature>
<dbReference type="RefSeq" id="WP_117316225.1">
    <property type="nucleotide sequence ID" value="NZ_QQSW01000006.1"/>
</dbReference>
<dbReference type="SMART" id="SM00988">
    <property type="entry name" value="UreE_N"/>
    <property type="match status" value="1"/>
</dbReference>
<comment type="subcellular location">
    <subcellularLocation>
        <location evidence="1 5">Cytoplasm</location>
    </subcellularLocation>
</comment>
<feature type="compositionally biased region" description="Basic and acidic residues" evidence="6">
    <location>
        <begin position="154"/>
        <end position="177"/>
    </location>
</feature>
<dbReference type="GO" id="GO:0016151">
    <property type="term" value="F:nickel cation binding"/>
    <property type="evidence" value="ECO:0007669"/>
    <property type="project" value="UniProtKB-UniRule"/>
</dbReference>
<gene>
    <name evidence="5" type="primary">ureE</name>
    <name evidence="8" type="ORF">EV688_10149</name>
</gene>
<keyword evidence="3 5" id="KW-0533">Nickel</keyword>
<dbReference type="AlphaFoldDB" id="A0A4R2L372"/>
<dbReference type="NCBIfam" id="NF009751">
    <property type="entry name" value="PRK13261.1-1"/>
    <property type="match status" value="1"/>
</dbReference>
<dbReference type="GO" id="GO:0065003">
    <property type="term" value="P:protein-containing complex assembly"/>
    <property type="evidence" value="ECO:0007669"/>
    <property type="project" value="InterPro"/>
</dbReference>
<reference evidence="8 9" key="1">
    <citation type="submission" date="2019-03" db="EMBL/GenBank/DDBJ databases">
        <title>Genomic Encyclopedia of Type Strains, Phase IV (KMG-IV): sequencing the most valuable type-strain genomes for metagenomic binning, comparative biology and taxonomic classification.</title>
        <authorList>
            <person name="Goeker M."/>
        </authorList>
    </citation>
    <scope>NUCLEOTIDE SEQUENCE [LARGE SCALE GENOMIC DNA]</scope>
    <source>
        <strain evidence="8 9">DSM 23344</strain>
    </source>
</reference>
<accession>A0A4R2L372</accession>
<keyword evidence="2 5" id="KW-0963">Cytoplasm</keyword>